<keyword evidence="1" id="KW-0472">Membrane</keyword>
<dbReference type="Pfam" id="PF22564">
    <property type="entry name" value="HAAS"/>
    <property type="match status" value="1"/>
</dbReference>
<protein>
    <recommendedName>
        <fullName evidence="4">DUF1700 domain-containing protein</fullName>
    </recommendedName>
</protein>
<evidence type="ECO:0000313" key="3">
    <source>
        <dbReference type="Proteomes" id="UP001206483"/>
    </source>
</evidence>
<gene>
    <name evidence="2" type="ORF">FHR36_007634</name>
</gene>
<keyword evidence="1" id="KW-0812">Transmembrane</keyword>
<evidence type="ECO:0008006" key="4">
    <source>
        <dbReference type="Google" id="ProtNLM"/>
    </source>
</evidence>
<dbReference type="EMBL" id="JAMZDX010000009">
    <property type="protein sequence ID" value="MCP2314433.1"/>
    <property type="molecule type" value="Genomic_DNA"/>
</dbReference>
<evidence type="ECO:0000256" key="1">
    <source>
        <dbReference type="SAM" id="Phobius"/>
    </source>
</evidence>
<feature type="transmembrane region" description="Helical" evidence="1">
    <location>
        <begin position="98"/>
        <end position="124"/>
    </location>
</feature>
<proteinExistence type="predicted"/>
<organism evidence="2 3">
    <name type="scientific">Kitasatospora paracochleata</name>
    <dbReference type="NCBI Taxonomy" id="58354"/>
    <lineage>
        <taxon>Bacteria</taxon>
        <taxon>Bacillati</taxon>
        <taxon>Actinomycetota</taxon>
        <taxon>Actinomycetes</taxon>
        <taxon>Kitasatosporales</taxon>
        <taxon>Streptomycetaceae</taxon>
        <taxon>Kitasatospora</taxon>
    </lineage>
</organism>
<name>A0ABT1JAM4_9ACTN</name>
<comment type="caution">
    <text evidence="2">The sequence shown here is derived from an EMBL/GenBank/DDBJ whole genome shotgun (WGS) entry which is preliminary data.</text>
</comment>
<keyword evidence="3" id="KW-1185">Reference proteome</keyword>
<accession>A0ABT1JAM4</accession>
<evidence type="ECO:0000313" key="2">
    <source>
        <dbReference type="EMBL" id="MCP2314433.1"/>
    </source>
</evidence>
<dbReference type="Proteomes" id="UP001206483">
    <property type="component" value="Unassembled WGS sequence"/>
</dbReference>
<keyword evidence="1" id="KW-1133">Transmembrane helix</keyword>
<feature type="transmembrane region" description="Helical" evidence="1">
    <location>
        <begin position="170"/>
        <end position="190"/>
    </location>
</feature>
<sequence>MNTPLEHPLVGAYLDEVRRLTADQTDERRRELLADLGEHIEATLADRGTADAADDIDAAAIRTVLEQLGRPQDIAAALAEEGRPQPEPQSPGRTAVTVALVALALPLFVVPAVGPLLGLAAAVVALRRIWTAPQWTRGEKKQATWLLLAPLVVVPAAAFALSPAGLSPVLVLAVAAAGLALPLLAAALLARSAGRLRAAAARPA</sequence>
<feature type="transmembrane region" description="Helical" evidence="1">
    <location>
        <begin position="145"/>
        <end position="164"/>
    </location>
</feature>
<dbReference type="RefSeq" id="WP_253804759.1">
    <property type="nucleotide sequence ID" value="NZ_JAMZDX010000009.1"/>
</dbReference>
<reference evidence="2 3" key="1">
    <citation type="submission" date="2022-06" db="EMBL/GenBank/DDBJ databases">
        <title>Sequencing the genomes of 1000 actinobacteria strains.</title>
        <authorList>
            <person name="Klenk H.-P."/>
        </authorList>
    </citation>
    <scope>NUCLEOTIDE SEQUENCE [LARGE SCALE GENOMIC DNA]</scope>
    <source>
        <strain evidence="2 3">DSM 41656</strain>
    </source>
</reference>